<evidence type="ECO:0000256" key="5">
    <source>
        <dbReference type="ARBA" id="ARBA00023136"/>
    </source>
</evidence>
<dbReference type="Pfam" id="PF09335">
    <property type="entry name" value="VTT_dom"/>
    <property type="match status" value="1"/>
</dbReference>
<keyword evidence="3 6" id="KW-0812">Transmembrane</keyword>
<organism evidence="8">
    <name type="scientific">uncultured Pleomorphomonas sp</name>
    <dbReference type="NCBI Taxonomy" id="442121"/>
    <lineage>
        <taxon>Bacteria</taxon>
        <taxon>Pseudomonadati</taxon>
        <taxon>Pseudomonadota</taxon>
        <taxon>Alphaproteobacteria</taxon>
        <taxon>Hyphomicrobiales</taxon>
        <taxon>Pleomorphomonadaceae</taxon>
        <taxon>Pleomorphomonas</taxon>
        <taxon>environmental samples</taxon>
    </lineage>
</organism>
<feature type="domain" description="VTT" evidence="7">
    <location>
        <begin position="32"/>
        <end position="162"/>
    </location>
</feature>
<dbReference type="PANTHER" id="PTHR42709">
    <property type="entry name" value="ALKALINE PHOSPHATASE LIKE PROTEIN"/>
    <property type="match status" value="1"/>
</dbReference>
<evidence type="ECO:0000256" key="4">
    <source>
        <dbReference type="ARBA" id="ARBA00022989"/>
    </source>
</evidence>
<gene>
    <name evidence="8" type="ORF">KL86PLE_10041</name>
</gene>
<dbReference type="InterPro" id="IPR032816">
    <property type="entry name" value="VTT_dom"/>
</dbReference>
<sequence length="208" mass="21828">MDPIGALIEWIAVYGAIGLIAIGVAERFVPVLPSYGVLVAIGIAAANGAWSVITALIATVIGSLAACVLLYGLTLALGQVRAYRILDWLVGLAGMPASRKDRIISSFQSRQHLLAFGSQLVPTVRLVSPVIAGVFRADPWAFTIATAAGIVIWNALFISAGHVAAAVAPASNASSLAIGVLILLVVAETTLALAWRWLRRPAIDRKRQ</sequence>
<evidence type="ECO:0000256" key="3">
    <source>
        <dbReference type="ARBA" id="ARBA00022692"/>
    </source>
</evidence>
<dbReference type="InterPro" id="IPR051311">
    <property type="entry name" value="DedA_domain"/>
</dbReference>
<keyword evidence="2" id="KW-1003">Cell membrane</keyword>
<evidence type="ECO:0000256" key="2">
    <source>
        <dbReference type="ARBA" id="ARBA00022475"/>
    </source>
</evidence>
<keyword evidence="4 6" id="KW-1133">Transmembrane helix</keyword>
<feature type="transmembrane region" description="Helical" evidence="6">
    <location>
        <begin position="176"/>
        <end position="198"/>
    </location>
</feature>
<feature type="transmembrane region" description="Helical" evidence="6">
    <location>
        <begin position="140"/>
        <end position="164"/>
    </location>
</feature>
<dbReference type="PANTHER" id="PTHR42709:SF6">
    <property type="entry name" value="UNDECAPRENYL PHOSPHATE TRANSPORTER A"/>
    <property type="match status" value="1"/>
</dbReference>
<dbReference type="AlphaFoldDB" id="A0A212KXW4"/>
<feature type="transmembrane region" description="Helical" evidence="6">
    <location>
        <begin position="6"/>
        <end position="25"/>
    </location>
</feature>
<dbReference type="RefSeq" id="WP_288195445.1">
    <property type="nucleotide sequence ID" value="NZ_LT608334.1"/>
</dbReference>
<accession>A0A212KXW4</accession>
<evidence type="ECO:0000259" key="7">
    <source>
        <dbReference type="Pfam" id="PF09335"/>
    </source>
</evidence>
<proteinExistence type="predicted"/>
<reference evidence="8" key="1">
    <citation type="submission" date="2016-08" db="EMBL/GenBank/DDBJ databases">
        <authorList>
            <person name="Seilhamer J.J."/>
        </authorList>
    </citation>
    <scope>NUCLEOTIDE SEQUENCE</scope>
    <source>
        <strain evidence="8">86</strain>
    </source>
</reference>
<dbReference type="EMBL" id="FMJD01000001">
    <property type="protein sequence ID" value="SCM70107.1"/>
    <property type="molecule type" value="Genomic_DNA"/>
</dbReference>
<protein>
    <submittedName>
        <fullName evidence="8">Putative membrane-associated protein</fullName>
    </submittedName>
</protein>
<name>A0A212KXW4_9HYPH</name>
<dbReference type="GO" id="GO:0005886">
    <property type="term" value="C:plasma membrane"/>
    <property type="evidence" value="ECO:0007669"/>
    <property type="project" value="UniProtKB-SubCell"/>
</dbReference>
<evidence type="ECO:0000256" key="6">
    <source>
        <dbReference type="SAM" id="Phobius"/>
    </source>
</evidence>
<feature type="transmembrane region" description="Helical" evidence="6">
    <location>
        <begin position="32"/>
        <end position="50"/>
    </location>
</feature>
<evidence type="ECO:0000256" key="1">
    <source>
        <dbReference type="ARBA" id="ARBA00004651"/>
    </source>
</evidence>
<comment type="subcellular location">
    <subcellularLocation>
        <location evidence="1">Cell membrane</location>
        <topology evidence="1">Multi-pass membrane protein</topology>
    </subcellularLocation>
</comment>
<keyword evidence="5 6" id="KW-0472">Membrane</keyword>
<feature type="transmembrane region" description="Helical" evidence="6">
    <location>
        <begin position="56"/>
        <end position="77"/>
    </location>
</feature>
<evidence type="ECO:0000313" key="8">
    <source>
        <dbReference type="EMBL" id="SCM70107.1"/>
    </source>
</evidence>